<dbReference type="Proteomes" id="UP000177199">
    <property type="component" value="Unassembled WGS sequence"/>
</dbReference>
<evidence type="ECO:0000313" key="3">
    <source>
        <dbReference type="Proteomes" id="UP000177199"/>
    </source>
</evidence>
<evidence type="ECO:0000313" key="2">
    <source>
        <dbReference type="EMBL" id="OGK31331.1"/>
    </source>
</evidence>
<evidence type="ECO:0000256" key="1">
    <source>
        <dbReference type="SAM" id="Phobius"/>
    </source>
</evidence>
<sequence length="116" mass="13076">MSIYYFYIIALLSKLLLGIGLITIVITIFFKKQWLKNRRFHIFLFFLFFVLLLYPKDSGYIDNYGPDRICSCLGKEYSGGGLEGGKLTTCIGIAYACKKGDFGGVPLFIVTPTPTH</sequence>
<keyword evidence="1" id="KW-0472">Membrane</keyword>
<protein>
    <submittedName>
        <fullName evidence="2">Uncharacterized protein</fullName>
    </submittedName>
</protein>
<feature type="transmembrane region" description="Helical" evidence="1">
    <location>
        <begin position="6"/>
        <end position="30"/>
    </location>
</feature>
<accession>A0A1F7HJE5</accession>
<feature type="transmembrane region" description="Helical" evidence="1">
    <location>
        <begin position="42"/>
        <end position="61"/>
    </location>
</feature>
<dbReference type="EMBL" id="MFZV01000009">
    <property type="protein sequence ID" value="OGK31331.1"/>
    <property type="molecule type" value="Genomic_DNA"/>
</dbReference>
<gene>
    <name evidence="2" type="ORF">A3F29_02775</name>
</gene>
<keyword evidence="1" id="KW-1133">Transmembrane helix</keyword>
<dbReference type="AlphaFoldDB" id="A0A1F7HJE5"/>
<organism evidence="2 3">
    <name type="scientific">Candidatus Roizmanbacteria bacterium RIFCSPHIGHO2_12_FULL_33_9</name>
    <dbReference type="NCBI Taxonomy" id="1802045"/>
    <lineage>
        <taxon>Bacteria</taxon>
        <taxon>Candidatus Roizmaniibacteriota</taxon>
    </lineage>
</organism>
<reference evidence="2 3" key="1">
    <citation type="journal article" date="2016" name="Nat. Commun.">
        <title>Thousands of microbial genomes shed light on interconnected biogeochemical processes in an aquifer system.</title>
        <authorList>
            <person name="Anantharaman K."/>
            <person name="Brown C.T."/>
            <person name="Hug L.A."/>
            <person name="Sharon I."/>
            <person name="Castelle C.J."/>
            <person name="Probst A.J."/>
            <person name="Thomas B.C."/>
            <person name="Singh A."/>
            <person name="Wilkins M.J."/>
            <person name="Karaoz U."/>
            <person name="Brodie E.L."/>
            <person name="Williams K.H."/>
            <person name="Hubbard S.S."/>
            <person name="Banfield J.F."/>
        </authorList>
    </citation>
    <scope>NUCLEOTIDE SEQUENCE [LARGE SCALE GENOMIC DNA]</scope>
</reference>
<comment type="caution">
    <text evidence="2">The sequence shown here is derived from an EMBL/GenBank/DDBJ whole genome shotgun (WGS) entry which is preliminary data.</text>
</comment>
<keyword evidence="1" id="KW-0812">Transmembrane</keyword>
<name>A0A1F7HJE5_9BACT</name>
<proteinExistence type="predicted"/>